<protein>
    <submittedName>
        <fullName evidence="1">Uncharacterized protein</fullName>
    </submittedName>
</protein>
<proteinExistence type="predicted"/>
<gene>
    <name evidence="1" type="ORF">GCM10009742_45600</name>
</gene>
<organism evidence="1 2">
    <name type="scientific">Kribbella karoonensis</name>
    <dbReference type="NCBI Taxonomy" id="324851"/>
    <lineage>
        <taxon>Bacteria</taxon>
        <taxon>Bacillati</taxon>
        <taxon>Actinomycetota</taxon>
        <taxon>Actinomycetes</taxon>
        <taxon>Propionibacteriales</taxon>
        <taxon>Kribbellaceae</taxon>
        <taxon>Kribbella</taxon>
    </lineage>
</organism>
<sequence length="106" mass="11856">MRDIRCVGSLIRQVWIDGSGSLFTRRDPLVHKFNSPPDWPEPPTDEWRPPVGWQPDPAWPAAPKGWRFWLSRSGRRSSGPIGAYGAVDAGRLELATVDPGLLLMHS</sequence>
<dbReference type="Proteomes" id="UP001500190">
    <property type="component" value="Unassembled WGS sequence"/>
</dbReference>
<comment type="caution">
    <text evidence="1">The sequence shown here is derived from an EMBL/GenBank/DDBJ whole genome shotgun (WGS) entry which is preliminary data.</text>
</comment>
<accession>A0ABN2E1W3</accession>
<evidence type="ECO:0000313" key="2">
    <source>
        <dbReference type="Proteomes" id="UP001500190"/>
    </source>
</evidence>
<evidence type="ECO:0000313" key="1">
    <source>
        <dbReference type="EMBL" id="GAA1593706.1"/>
    </source>
</evidence>
<reference evidence="1 2" key="1">
    <citation type="journal article" date="2019" name="Int. J. Syst. Evol. Microbiol.">
        <title>The Global Catalogue of Microorganisms (GCM) 10K type strain sequencing project: providing services to taxonomists for standard genome sequencing and annotation.</title>
        <authorList>
            <consortium name="The Broad Institute Genomics Platform"/>
            <consortium name="The Broad Institute Genome Sequencing Center for Infectious Disease"/>
            <person name="Wu L."/>
            <person name="Ma J."/>
        </authorList>
    </citation>
    <scope>NUCLEOTIDE SEQUENCE [LARGE SCALE GENOMIC DNA]</scope>
    <source>
        <strain evidence="1 2">JCM 14304</strain>
    </source>
</reference>
<dbReference type="EMBL" id="BAAAND010000007">
    <property type="protein sequence ID" value="GAA1593706.1"/>
    <property type="molecule type" value="Genomic_DNA"/>
</dbReference>
<keyword evidence="2" id="KW-1185">Reference proteome</keyword>
<name>A0ABN2E1W3_9ACTN</name>